<gene>
    <name evidence="1" type="ORF">SBA5_450093</name>
</gene>
<proteinExistence type="predicted"/>
<reference evidence="2" key="1">
    <citation type="submission" date="2018-02" db="EMBL/GenBank/DDBJ databases">
        <authorList>
            <person name="Hausmann B."/>
        </authorList>
    </citation>
    <scope>NUCLEOTIDE SEQUENCE [LARGE SCALE GENOMIC DNA]</scope>
    <source>
        <strain evidence="2">Peat soil MAG SbA5</strain>
    </source>
</reference>
<name>A0A2N9LMV5_9BACT</name>
<evidence type="ECO:0008006" key="3">
    <source>
        <dbReference type="Google" id="ProtNLM"/>
    </source>
</evidence>
<dbReference type="AlphaFoldDB" id="A0A2N9LMV5"/>
<evidence type="ECO:0000313" key="1">
    <source>
        <dbReference type="EMBL" id="SPE24484.1"/>
    </source>
</evidence>
<sequence length="171" mass="18040">MSILMVTGIEGAQNCAATVGKQLGLDVEIAQGRKDALAALRRKEYLAVLIDETLAECDPAAADKICESAGLAIPLQINFALSGAARLIREIRSALHRREREQALARRAAAAAIEAELKTTVAGLLLQSQLALNGSEVAPPVAERLRVVADLAGCLRRQLSEPLAASGQTVH</sequence>
<organism evidence="1 2">
    <name type="scientific">Candidatus Sulfuritelmatomonas gaucii</name>
    <dbReference type="NCBI Taxonomy" id="2043161"/>
    <lineage>
        <taxon>Bacteria</taxon>
        <taxon>Pseudomonadati</taxon>
        <taxon>Acidobacteriota</taxon>
        <taxon>Terriglobia</taxon>
        <taxon>Terriglobales</taxon>
        <taxon>Acidobacteriaceae</taxon>
        <taxon>Candidatus Sulfuritelmatomonas</taxon>
    </lineage>
</organism>
<dbReference type="OrthoDB" id="120499at2"/>
<dbReference type="EMBL" id="OKRB01000103">
    <property type="protein sequence ID" value="SPE24484.1"/>
    <property type="molecule type" value="Genomic_DNA"/>
</dbReference>
<accession>A0A2N9LMV5</accession>
<protein>
    <recommendedName>
        <fullName evidence="3">Response regulator receiver protein</fullName>
    </recommendedName>
</protein>
<evidence type="ECO:0000313" key="2">
    <source>
        <dbReference type="Proteomes" id="UP000239735"/>
    </source>
</evidence>
<dbReference type="Proteomes" id="UP000239735">
    <property type="component" value="Unassembled WGS sequence"/>
</dbReference>